<dbReference type="NCBIfam" id="TIGR01511">
    <property type="entry name" value="ATPase-IB1_Cu"/>
    <property type="match status" value="1"/>
</dbReference>
<dbReference type="PROSITE" id="PS00154">
    <property type="entry name" value="ATPASE_E1_E2"/>
    <property type="match status" value="1"/>
</dbReference>
<evidence type="ECO:0000256" key="6">
    <source>
        <dbReference type="ARBA" id="ARBA00022692"/>
    </source>
</evidence>
<feature type="transmembrane region" description="Helical" evidence="15">
    <location>
        <begin position="207"/>
        <end position="227"/>
    </location>
</feature>
<feature type="transmembrane region" description="Helical" evidence="15">
    <location>
        <begin position="421"/>
        <end position="438"/>
    </location>
</feature>
<keyword evidence="11" id="KW-1278">Translocase</keyword>
<feature type="transmembrane region" description="Helical" evidence="15">
    <location>
        <begin position="168"/>
        <end position="187"/>
    </location>
</feature>
<evidence type="ECO:0000256" key="4">
    <source>
        <dbReference type="ARBA" id="ARBA00022475"/>
    </source>
</evidence>
<evidence type="ECO:0000256" key="14">
    <source>
        <dbReference type="ARBA" id="ARBA00023136"/>
    </source>
</evidence>
<dbReference type="InterPro" id="IPR036412">
    <property type="entry name" value="HAD-like_sf"/>
</dbReference>
<keyword evidence="7 15" id="KW-0479">Metal-binding</keyword>
<name>A0ABM8Q0Z2_9BACT</name>
<feature type="transmembrane region" description="Helical" evidence="15">
    <location>
        <begin position="765"/>
        <end position="782"/>
    </location>
</feature>
<dbReference type="Proteomes" id="UP000789359">
    <property type="component" value="Unassembled WGS sequence"/>
</dbReference>
<protein>
    <submittedName>
        <fullName evidence="17">Copper-importing P-type ATPase A</fullName>
    </submittedName>
</protein>
<feature type="domain" description="HMA" evidence="16">
    <location>
        <begin position="84"/>
        <end position="150"/>
    </location>
</feature>
<dbReference type="Pfam" id="PF00122">
    <property type="entry name" value="E1-E2_ATPase"/>
    <property type="match status" value="1"/>
</dbReference>
<dbReference type="InterPro" id="IPR008250">
    <property type="entry name" value="ATPase_P-typ_transduc_dom_A_sf"/>
</dbReference>
<dbReference type="SUPFAM" id="SSF55008">
    <property type="entry name" value="HMA, heavy metal-associated domain"/>
    <property type="match status" value="1"/>
</dbReference>
<dbReference type="SUPFAM" id="SSF81653">
    <property type="entry name" value="Calcium ATPase, transduction domain A"/>
    <property type="match status" value="1"/>
</dbReference>
<comment type="subcellular location">
    <subcellularLocation>
        <location evidence="1">Cell membrane</location>
        <topology evidence="1">Multi-pass membrane protein</topology>
    </subcellularLocation>
</comment>
<dbReference type="NCBIfam" id="TIGR01494">
    <property type="entry name" value="ATPase_P-type"/>
    <property type="match status" value="1"/>
</dbReference>
<dbReference type="InterPro" id="IPR006121">
    <property type="entry name" value="HMA_dom"/>
</dbReference>
<dbReference type="EMBL" id="CAJHOE010000001">
    <property type="protein sequence ID" value="CAD7286479.1"/>
    <property type="molecule type" value="Genomic_DNA"/>
</dbReference>
<dbReference type="SUPFAM" id="SSF81665">
    <property type="entry name" value="Calcium ATPase, transmembrane domain M"/>
    <property type="match status" value="1"/>
</dbReference>
<proteinExistence type="inferred from homology"/>
<keyword evidence="14 15" id="KW-0472">Membrane</keyword>
<keyword evidence="3" id="KW-0813">Transport</keyword>
<evidence type="ECO:0000256" key="8">
    <source>
        <dbReference type="ARBA" id="ARBA00022741"/>
    </source>
</evidence>
<dbReference type="InterPro" id="IPR023214">
    <property type="entry name" value="HAD_sf"/>
</dbReference>
<evidence type="ECO:0000256" key="10">
    <source>
        <dbReference type="ARBA" id="ARBA00022842"/>
    </source>
</evidence>
<dbReference type="PANTHER" id="PTHR43520:SF5">
    <property type="entry name" value="CATION-TRANSPORTING P-TYPE ATPASE-RELATED"/>
    <property type="match status" value="1"/>
</dbReference>
<keyword evidence="13" id="KW-0406">Ion transport</keyword>
<dbReference type="Pfam" id="PF00403">
    <property type="entry name" value="HMA"/>
    <property type="match status" value="1"/>
</dbReference>
<feature type="transmembrane region" description="Helical" evidence="15">
    <location>
        <begin position="740"/>
        <end position="759"/>
    </location>
</feature>
<dbReference type="CDD" id="cd00371">
    <property type="entry name" value="HMA"/>
    <property type="match status" value="1"/>
</dbReference>
<reference evidence="17 18" key="1">
    <citation type="submission" date="2020-11" db="EMBL/GenBank/DDBJ databases">
        <authorList>
            <person name="Peeters C."/>
        </authorList>
    </citation>
    <scope>NUCLEOTIDE SEQUENCE [LARGE SCALE GENOMIC DNA]</scope>
    <source>
        <strain evidence="17 18">LMG 8286</strain>
    </source>
</reference>
<dbReference type="InterPro" id="IPR023299">
    <property type="entry name" value="ATPase_P-typ_cyto_dom_N"/>
</dbReference>
<dbReference type="InterPro" id="IPR027256">
    <property type="entry name" value="P-typ_ATPase_IB"/>
</dbReference>
<dbReference type="PRINTS" id="PR00119">
    <property type="entry name" value="CATATPASE"/>
</dbReference>
<dbReference type="Gene3D" id="3.40.50.1000">
    <property type="entry name" value="HAD superfamily/HAD-like"/>
    <property type="match status" value="1"/>
</dbReference>
<keyword evidence="9 15" id="KW-0067">ATP-binding</keyword>
<evidence type="ECO:0000313" key="17">
    <source>
        <dbReference type="EMBL" id="CAD7286479.1"/>
    </source>
</evidence>
<dbReference type="PROSITE" id="PS50846">
    <property type="entry name" value="HMA_2"/>
    <property type="match status" value="1"/>
</dbReference>
<keyword evidence="8 15" id="KW-0547">Nucleotide-binding</keyword>
<keyword evidence="12 15" id="KW-1133">Transmembrane helix</keyword>
<feature type="transmembrane region" description="Helical" evidence="15">
    <location>
        <begin position="444"/>
        <end position="477"/>
    </location>
</feature>
<evidence type="ECO:0000256" key="13">
    <source>
        <dbReference type="ARBA" id="ARBA00023065"/>
    </source>
</evidence>
<evidence type="ECO:0000313" key="18">
    <source>
        <dbReference type="Proteomes" id="UP000789359"/>
    </source>
</evidence>
<dbReference type="InterPro" id="IPR021993">
    <property type="entry name" value="ATPase-cat-bd"/>
</dbReference>
<evidence type="ECO:0000256" key="7">
    <source>
        <dbReference type="ARBA" id="ARBA00022723"/>
    </source>
</evidence>
<evidence type="ECO:0000256" key="9">
    <source>
        <dbReference type="ARBA" id="ARBA00022840"/>
    </source>
</evidence>
<dbReference type="InterPro" id="IPR023298">
    <property type="entry name" value="ATPase_P-typ_TM_dom_sf"/>
</dbReference>
<evidence type="ECO:0000256" key="5">
    <source>
        <dbReference type="ARBA" id="ARBA00022553"/>
    </source>
</evidence>
<evidence type="ECO:0000256" key="15">
    <source>
        <dbReference type="RuleBase" id="RU362081"/>
    </source>
</evidence>
<evidence type="ECO:0000256" key="12">
    <source>
        <dbReference type="ARBA" id="ARBA00022989"/>
    </source>
</evidence>
<evidence type="ECO:0000259" key="16">
    <source>
        <dbReference type="PROSITE" id="PS50846"/>
    </source>
</evidence>
<keyword evidence="4 15" id="KW-1003">Cell membrane</keyword>
<feature type="transmembrane region" description="Helical" evidence="15">
    <location>
        <begin position="239"/>
        <end position="259"/>
    </location>
</feature>
<evidence type="ECO:0000256" key="2">
    <source>
        <dbReference type="ARBA" id="ARBA00006024"/>
    </source>
</evidence>
<dbReference type="SUPFAM" id="SSF56784">
    <property type="entry name" value="HAD-like"/>
    <property type="match status" value="1"/>
</dbReference>
<dbReference type="InterPro" id="IPR036163">
    <property type="entry name" value="HMA_dom_sf"/>
</dbReference>
<accession>A0ABM8Q0Z2</accession>
<dbReference type="NCBIfam" id="TIGR01512">
    <property type="entry name" value="ATPase-IB2_Cd"/>
    <property type="match status" value="1"/>
</dbReference>
<sequence>MSKFKCSHCQLVFDENSAITNDSGQKFCCSGCKNVYEILHESGFDEFYSRLGKSTLSPQNSLTITKQSVQSLYKEFVKNEDGFNKINLVIEGIHCSACIWLNEKVLHSMPGVIEASVNATNNKATVVWDEELIGLAEILTGLNAVGYRAYAYDISREEERMAAKRREFYMKLLVGIFCVMNIMWIAVSQYAGYFSGIDASVRDILNFAEFLLTTPVLFYTGSAFFSGAKIALKTKTPNMDLLVITGASLAYVYSIYAMFSRTGEVYFDSVAMIITFVFAGKFLEILSKKRASDTIDGLNLLTLSEVCVLNGENLEQKNARDVVAGETIVLKAGDKVLIDGIIKSGEASFDLSSLNGESIPVVLAKDESVKSGSICLDGLVYYTASANFESSLLSKIIAMLENATLKKPKIEQFANEISPKFSLIVLGIALATFFYYLSTTSFQNALIIAISVIVIACPCALALATPVATLCALGVGLKKGVIFKEAKFIESLAKCDTVVFDKTGTLTNSALVISEFVNFKDFDDGVILALANASSHPVSMAVAKFLCKNQPAELTNVKEFVAKGVSASLDDKILLGGSARFMRENQISCGSDDAQYFVAFNGELVAKFILKDELRKSAKECVDTLKSLGIRPLILSGDTQQNVKKVADELGIEFWAGVLPDEKAEFISELVLNSHQVAFVGDGINDSIAMSLAQIGVCMGSGADVSLERSDVALLNNDLAAFTSAVKLSRATLRKIKQNLFFSLCYNAFTLPLAVMGLIIPLFAAISMSLSSLVVVLNSLALRREFKEKNG</sequence>
<evidence type="ECO:0000256" key="1">
    <source>
        <dbReference type="ARBA" id="ARBA00004651"/>
    </source>
</evidence>
<dbReference type="InterPro" id="IPR001757">
    <property type="entry name" value="P_typ_ATPase"/>
</dbReference>
<dbReference type="PANTHER" id="PTHR43520">
    <property type="entry name" value="ATP7, ISOFORM B"/>
    <property type="match status" value="1"/>
</dbReference>
<keyword evidence="10" id="KW-0460">Magnesium</keyword>
<dbReference type="PRINTS" id="PR00943">
    <property type="entry name" value="CUATPASE"/>
</dbReference>
<dbReference type="CDD" id="cd02079">
    <property type="entry name" value="P-type_ATPase_HM"/>
    <property type="match status" value="1"/>
</dbReference>
<keyword evidence="18" id="KW-1185">Reference proteome</keyword>
<comment type="caution">
    <text evidence="17">The sequence shown here is derived from an EMBL/GenBank/DDBJ whole genome shotgun (WGS) entry which is preliminary data.</text>
</comment>
<dbReference type="Pfam" id="PF12156">
    <property type="entry name" value="ATPase-cat_bd"/>
    <property type="match status" value="1"/>
</dbReference>
<dbReference type="Gene3D" id="2.70.150.10">
    <property type="entry name" value="Calcium-transporting ATPase, cytoplasmic transduction domain A"/>
    <property type="match status" value="1"/>
</dbReference>
<keyword evidence="6 15" id="KW-0812">Transmembrane</keyword>
<dbReference type="InterPro" id="IPR018303">
    <property type="entry name" value="ATPase_P-typ_P_site"/>
</dbReference>
<dbReference type="Pfam" id="PF00702">
    <property type="entry name" value="Hydrolase"/>
    <property type="match status" value="1"/>
</dbReference>
<gene>
    <name evidence="17" type="primary">copA</name>
    <name evidence="17" type="ORF">LMG8286_00312</name>
</gene>
<dbReference type="InterPro" id="IPR059000">
    <property type="entry name" value="ATPase_P-type_domA"/>
</dbReference>
<evidence type="ECO:0000256" key="3">
    <source>
        <dbReference type="ARBA" id="ARBA00022448"/>
    </source>
</evidence>
<comment type="similarity">
    <text evidence="2 15">Belongs to the cation transport ATPase (P-type) (TC 3.A.3) family. Type IB subfamily.</text>
</comment>
<keyword evidence="5" id="KW-0597">Phosphoprotein</keyword>
<dbReference type="Gene3D" id="3.40.1110.10">
    <property type="entry name" value="Calcium-transporting ATPase, cytoplasmic domain N"/>
    <property type="match status" value="1"/>
</dbReference>
<feature type="transmembrane region" description="Helical" evidence="15">
    <location>
        <begin position="265"/>
        <end position="283"/>
    </location>
</feature>
<evidence type="ECO:0000256" key="11">
    <source>
        <dbReference type="ARBA" id="ARBA00022967"/>
    </source>
</evidence>
<dbReference type="Gene3D" id="1.20.1110.10">
    <property type="entry name" value="Calcium-transporting ATPase, transmembrane domain"/>
    <property type="match status" value="1"/>
</dbReference>
<organism evidence="17 18">
    <name type="scientific">Campylobacter suis</name>
    <dbReference type="NCBI Taxonomy" id="2790657"/>
    <lineage>
        <taxon>Bacteria</taxon>
        <taxon>Pseudomonadati</taxon>
        <taxon>Campylobacterota</taxon>
        <taxon>Epsilonproteobacteria</taxon>
        <taxon>Campylobacterales</taxon>
        <taxon>Campylobacteraceae</taxon>
        <taxon>Campylobacter</taxon>
    </lineage>
</organism>
<dbReference type="NCBIfam" id="TIGR01525">
    <property type="entry name" value="ATPase-IB_hvy"/>
    <property type="match status" value="1"/>
</dbReference>
<dbReference type="Gene3D" id="3.30.70.100">
    <property type="match status" value="1"/>
</dbReference>
<dbReference type="RefSeq" id="WP_230056109.1">
    <property type="nucleotide sequence ID" value="NZ_CAJHOE010000001.1"/>
</dbReference>